<proteinExistence type="predicted"/>
<dbReference type="eggNOG" id="ENOG502ZBDI">
    <property type="taxonomic scope" value="Bacteria"/>
</dbReference>
<keyword evidence="2" id="KW-1185">Reference proteome</keyword>
<dbReference type="AlphaFoldDB" id="B1X164"/>
<protein>
    <submittedName>
        <fullName evidence="1">Uncharacterized protein</fullName>
    </submittedName>
</protein>
<evidence type="ECO:0000313" key="2">
    <source>
        <dbReference type="Proteomes" id="UP000001203"/>
    </source>
</evidence>
<name>B1X164_CROS5</name>
<dbReference type="Proteomes" id="UP000001203">
    <property type="component" value="Chromosome circular"/>
</dbReference>
<organism evidence="1 2">
    <name type="scientific">Crocosphaera subtropica (strain ATCC 51142 / BH68)</name>
    <name type="common">Cyanothece sp. (strain ATCC 51142)</name>
    <dbReference type="NCBI Taxonomy" id="43989"/>
    <lineage>
        <taxon>Bacteria</taxon>
        <taxon>Bacillati</taxon>
        <taxon>Cyanobacteriota</taxon>
        <taxon>Cyanophyceae</taxon>
        <taxon>Oscillatoriophycideae</taxon>
        <taxon>Chroococcales</taxon>
        <taxon>Aphanothecaceae</taxon>
        <taxon>Crocosphaera</taxon>
        <taxon>Crocosphaera subtropica</taxon>
    </lineage>
</organism>
<dbReference type="HOGENOM" id="CLU_655155_0_0_3"/>
<dbReference type="EMBL" id="CP000806">
    <property type="protein sequence ID" value="ACB49705.1"/>
    <property type="molecule type" value="Genomic_DNA"/>
</dbReference>
<reference evidence="1 2" key="1">
    <citation type="journal article" date="2008" name="Proc. Natl. Acad. Sci. U.S.A.">
        <title>The genome of Cyanothece 51142, a unicellular diazotrophic cyanobacterium important in the marine nitrogen cycle.</title>
        <authorList>
            <person name="Welsh E.A."/>
            <person name="Liberton M."/>
            <person name="Stoeckel J."/>
            <person name="Loh T."/>
            <person name="Elvitigala T."/>
            <person name="Wang C."/>
            <person name="Wollam A."/>
            <person name="Fulton R.S."/>
            <person name="Clifton S.W."/>
            <person name="Jacobs J.M."/>
            <person name="Aurora R."/>
            <person name="Ghosh B.K."/>
            <person name="Sherman L.A."/>
            <person name="Smith R.D."/>
            <person name="Wilson R.K."/>
            <person name="Pakrasi H.B."/>
        </authorList>
    </citation>
    <scope>NUCLEOTIDE SEQUENCE [LARGE SCALE GENOMIC DNA]</scope>
    <source>
        <strain evidence="2">ATCC 51142 / BH68</strain>
    </source>
</reference>
<dbReference type="STRING" id="43989.cce_0354"/>
<dbReference type="OrthoDB" id="571492at2"/>
<accession>B1X164</accession>
<sequence length="434" mass="50327">MGESLIMASIVLSFVGNQDPASETTNQEGSIITLIRHLIKLNSKIRKVILLYTEDTKDNAILTKEWLQQDDFKISTNQIELIAVSSNLSDDPVDVKLATQEANKGLKQAKNYRKDNDIFEFNSSSGTPSMKTAWGILQASSYGINSRLWQVRNPKKIQPSQELVFENNVNVFKDESNFSVIKKQLQNYNYSGAIESLNNSDLDSKISHNLMEYGYYRLAFDFQSAREVIQPYQEEISQELIKNINDLYNENILELLQEVYYKGIIKIKNKQYADFLVLLFSFQENILKFLVKQQILKDTSQPLHWKVAKEKINYQLQKGELNEYLKNYSYDGRSLKLNGDINRIVMLAILDYFSQLDNHLSQITLLLKQLENYCQIRNELVHDIKRVSELENESEIIKTMREILILTKPNFQTVNPFNLLNEQIVKQLTPLVRG</sequence>
<evidence type="ECO:0000313" key="1">
    <source>
        <dbReference type="EMBL" id="ACB49705.1"/>
    </source>
</evidence>
<gene>
    <name evidence="1" type="ordered locus">cce_0354</name>
</gene>
<dbReference type="KEGG" id="cyt:cce_0354"/>